<dbReference type="InterPro" id="IPR001356">
    <property type="entry name" value="HD"/>
</dbReference>
<protein>
    <recommendedName>
        <fullName evidence="8">Homeobox domain-containing protein</fullName>
    </recommendedName>
</protein>
<name>A0ABD6EE23_9BILA</name>
<dbReference type="AlphaFoldDB" id="A0ABD6EE23"/>
<dbReference type="CDD" id="cd00086">
    <property type="entry name" value="homeodomain"/>
    <property type="match status" value="1"/>
</dbReference>
<dbReference type="PANTHER" id="PTHR24333">
    <property type="entry name" value="HOMEO BOX HB9 LIKE A-RELATED"/>
    <property type="match status" value="1"/>
</dbReference>
<dbReference type="InterPro" id="IPR050848">
    <property type="entry name" value="Homeobox_TF"/>
</dbReference>
<dbReference type="Pfam" id="PF00046">
    <property type="entry name" value="Homeodomain"/>
    <property type="match status" value="1"/>
</dbReference>
<accession>A0ABD6EE23</accession>
<feature type="compositionally biased region" description="Basic residues" evidence="7">
    <location>
        <begin position="218"/>
        <end position="228"/>
    </location>
</feature>
<evidence type="ECO:0000256" key="4">
    <source>
        <dbReference type="ARBA" id="ARBA00023242"/>
    </source>
</evidence>
<dbReference type="InterPro" id="IPR020479">
    <property type="entry name" value="HD_metazoa"/>
</dbReference>
<dbReference type="Proteomes" id="UP001608902">
    <property type="component" value="Unassembled WGS sequence"/>
</dbReference>
<comment type="subcellular location">
    <subcellularLocation>
        <location evidence="1 5 6">Nucleus</location>
    </subcellularLocation>
</comment>
<dbReference type="PROSITE" id="PS00027">
    <property type="entry name" value="HOMEOBOX_1"/>
    <property type="match status" value="1"/>
</dbReference>
<sequence length="242" mass="26883">MIGRKSNGFTISDLLHHNHNVPTNINDQRSPLDPCRNAPEISSDGGVASRRTSQIVQVSGAKLPSIPLECENIPAVFETLPVGGANIADAVLTAATSTIQHDSKYSASAASQPSIPFWMNYSGSALPLEQSIMLAQRAVFPHLWGAFESDTLRLVSTSKSYRRRKARTVFSDHQLQGLEKRFEQQRYLSTPERIELATALNLSETQVKTWFQNRRMKHKKIARKQKGAHNKDDDVSGESDTD</sequence>
<feature type="region of interest" description="Disordered" evidence="7">
    <location>
        <begin position="218"/>
        <end position="242"/>
    </location>
</feature>
<dbReference type="Gene3D" id="1.10.10.60">
    <property type="entry name" value="Homeodomain-like"/>
    <property type="match status" value="1"/>
</dbReference>
<evidence type="ECO:0000256" key="2">
    <source>
        <dbReference type="ARBA" id="ARBA00023125"/>
    </source>
</evidence>
<evidence type="ECO:0000256" key="6">
    <source>
        <dbReference type="RuleBase" id="RU000682"/>
    </source>
</evidence>
<evidence type="ECO:0000259" key="8">
    <source>
        <dbReference type="PROSITE" id="PS50071"/>
    </source>
</evidence>
<gene>
    <name evidence="9" type="ORF">AB6A40_004584</name>
</gene>
<dbReference type="PRINTS" id="PR00024">
    <property type="entry name" value="HOMEOBOX"/>
</dbReference>
<dbReference type="InterPro" id="IPR017970">
    <property type="entry name" value="Homeobox_CS"/>
</dbReference>
<evidence type="ECO:0000313" key="9">
    <source>
        <dbReference type="EMBL" id="MFH4977875.1"/>
    </source>
</evidence>
<dbReference type="FunFam" id="1.10.10.60:FF:000373">
    <property type="entry name" value="Blast:Brain-specific homeobox protein"/>
    <property type="match status" value="1"/>
</dbReference>
<dbReference type="InterPro" id="IPR009057">
    <property type="entry name" value="Homeodomain-like_sf"/>
</dbReference>
<dbReference type="SMART" id="SM00389">
    <property type="entry name" value="HOX"/>
    <property type="match status" value="1"/>
</dbReference>
<keyword evidence="2 5" id="KW-0238">DNA-binding</keyword>
<evidence type="ECO:0000256" key="5">
    <source>
        <dbReference type="PROSITE-ProRule" id="PRU00108"/>
    </source>
</evidence>
<evidence type="ECO:0000313" key="10">
    <source>
        <dbReference type="Proteomes" id="UP001608902"/>
    </source>
</evidence>
<dbReference type="SUPFAM" id="SSF46689">
    <property type="entry name" value="Homeodomain-like"/>
    <property type="match status" value="1"/>
</dbReference>
<dbReference type="GO" id="GO:0005634">
    <property type="term" value="C:nucleus"/>
    <property type="evidence" value="ECO:0007669"/>
    <property type="project" value="UniProtKB-SubCell"/>
</dbReference>
<proteinExistence type="predicted"/>
<evidence type="ECO:0000256" key="1">
    <source>
        <dbReference type="ARBA" id="ARBA00004123"/>
    </source>
</evidence>
<evidence type="ECO:0000256" key="7">
    <source>
        <dbReference type="SAM" id="MobiDB-lite"/>
    </source>
</evidence>
<evidence type="ECO:0000256" key="3">
    <source>
        <dbReference type="ARBA" id="ARBA00023155"/>
    </source>
</evidence>
<feature type="DNA-binding region" description="Homeobox" evidence="5">
    <location>
        <begin position="163"/>
        <end position="222"/>
    </location>
</feature>
<dbReference type="EMBL" id="JBGFUD010002684">
    <property type="protein sequence ID" value="MFH4977875.1"/>
    <property type="molecule type" value="Genomic_DNA"/>
</dbReference>
<keyword evidence="3 5" id="KW-0371">Homeobox</keyword>
<dbReference type="PANTHER" id="PTHR24333:SF8">
    <property type="entry name" value="HOMEOBOX PROTEIN CEH-62"/>
    <property type="match status" value="1"/>
</dbReference>
<reference evidence="9 10" key="1">
    <citation type="submission" date="2024-08" db="EMBL/GenBank/DDBJ databases">
        <title>Gnathostoma spinigerum genome.</title>
        <authorList>
            <person name="Gonzalez-Bertolin B."/>
            <person name="Monzon S."/>
            <person name="Zaballos A."/>
            <person name="Jimenez P."/>
            <person name="Dekumyoy P."/>
            <person name="Varona S."/>
            <person name="Cuesta I."/>
            <person name="Sumanam S."/>
            <person name="Adisakwattana P."/>
            <person name="Gasser R.B."/>
            <person name="Hernandez-Gonzalez A."/>
            <person name="Young N.D."/>
            <person name="Perteguer M.J."/>
        </authorList>
    </citation>
    <scope>NUCLEOTIDE SEQUENCE [LARGE SCALE GENOMIC DNA]</scope>
    <source>
        <strain evidence="9">AL3</strain>
        <tissue evidence="9">Liver</tissue>
    </source>
</reference>
<keyword evidence="10" id="KW-1185">Reference proteome</keyword>
<feature type="domain" description="Homeobox" evidence="8">
    <location>
        <begin position="161"/>
        <end position="221"/>
    </location>
</feature>
<dbReference type="PROSITE" id="PS50071">
    <property type="entry name" value="HOMEOBOX_2"/>
    <property type="match status" value="1"/>
</dbReference>
<dbReference type="GO" id="GO:0003677">
    <property type="term" value="F:DNA binding"/>
    <property type="evidence" value="ECO:0007669"/>
    <property type="project" value="UniProtKB-UniRule"/>
</dbReference>
<comment type="caution">
    <text evidence="9">The sequence shown here is derived from an EMBL/GenBank/DDBJ whole genome shotgun (WGS) entry which is preliminary data.</text>
</comment>
<keyword evidence="4 5" id="KW-0539">Nucleus</keyword>
<organism evidence="9 10">
    <name type="scientific">Gnathostoma spinigerum</name>
    <dbReference type="NCBI Taxonomy" id="75299"/>
    <lineage>
        <taxon>Eukaryota</taxon>
        <taxon>Metazoa</taxon>
        <taxon>Ecdysozoa</taxon>
        <taxon>Nematoda</taxon>
        <taxon>Chromadorea</taxon>
        <taxon>Rhabditida</taxon>
        <taxon>Spirurina</taxon>
        <taxon>Gnathostomatomorpha</taxon>
        <taxon>Gnathostomatoidea</taxon>
        <taxon>Gnathostomatidae</taxon>
        <taxon>Gnathostoma</taxon>
    </lineage>
</organism>